<dbReference type="SUPFAM" id="SSF51338">
    <property type="entry name" value="Composite domain of metallo-dependent hydrolases"/>
    <property type="match status" value="1"/>
</dbReference>
<sequence length="419" mass="46985">MGLLLKNIKLERCYTEQNNGLVVTETETKDLLIKEGCFAEIADEIAENTPGVQRVIDGRGQLLVPSLRESHIHIDKTYFSGPWQAPTRPEDFSIYTRLNEEKELLPAQLDVAAERAHKVVQHYIQNGHTHIRTHCNIDPQIGLKHVELTLDVLKQYEDQITYEIVAFPQHGLLRNGEEFIQLFEQALSMGVTHIGGLDFATLERDVEASLQLLVKWAKQYDLGIDIHLHDRGTLGVYEIERLLDMMAMYDYQGEVTLSHAFALAQVPAQKKETLFRRLAERNVDISTTVVISPGLTLPIFELDQYGVKVSVGHDSLTDHWSPFGTGDTIQKLNLLSEQFNLIDEKRLSYALKFGTGGVTPLDSAGRQVWPKVGMPANALLVDAVSSAHLIARRCPISTVISRGQVISEQSIQQKGAYRG</sequence>
<dbReference type="Proteomes" id="UP000190409">
    <property type="component" value="Unassembled WGS sequence"/>
</dbReference>
<dbReference type="PANTHER" id="PTHR32027">
    <property type="entry name" value="CYTOSINE DEAMINASE"/>
    <property type="match status" value="1"/>
</dbReference>
<name>A0A1S8KPJ3_9LACT</name>
<dbReference type="GO" id="GO:0016814">
    <property type="term" value="F:hydrolase activity, acting on carbon-nitrogen (but not peptide) bonds, in cyclic amidines"/>
    <property type="evidence" value="ECO:0007669"/>
    <property type="project" value="TreeGrafter"/>
</dbReference>
<dbReference type="Pfam" id="PF07969">
    <property type="entry name" value="Amidohydro_3"/>
    <property type="match status" value="1"/>
</dbReference>
<comment type="caution">
    <text evidence="2">The sequence shown here is derived from an EMBL/GenBank/DDBJ whole genome shotgun (WGS) entry which is preliminary data.</text>
</comment>
<evidence type="ECO:0000313" key="2">
    <source>
        <dbReference type="EMBL" id="OOL81563.1"/>
    </source>
</evidence>
<dbReference type="InterPro" id="IPR011059">
    <property type="entry name" value="Metal-dep_hydrolase_composite"/>
</dbReference>
<dbReference type="CDD" id="cd01293">
    <property type="entry name" value="Bact_CD"/>
    <property type="match status" value="1"/>
</dbReference>
<dbReference type="InterPro" id="IPR052349">
    <property type="entry name" value="Metallo-hydrolase_Enzymes"/>
</dbReference>
<dbReference type="Gene3D" id="2.30.40.10">
    <property type="entry name" value="Urease, subunit C, domain 1"/>
    <property type="match status" value="1"/>
</dbReference>
<proteinExistence type="predicted"/>
<dbReference type="SUPFAM" id="SSF51556">
    <property type="entry name" value="Metallo-dependent hydrolases"/>
    <property type="match status" value="1"/>
</dbReference>
<dbReference type="Gene3D" id="3.20.20.140">
    <property type="entry name" value="Metal-dependent hydrolases"/>
    <property type="match status" value="1"/>
</dbReference>
<accession>A0A1S8KPJ3</accession>
<dbReference type="InterPro" id="IPR032466">
    <property type="entry name" value="Metal_Hydrolase"/>
</dbReference>
<evidence type="ECO:0000313" key="3">
    <source>
        <dbReference type="Proteomes" id="UP000190409"/>
    </source>
</evidence>
<dbReference type="PANTHER" id="PTHR32027:SF9">
    <property type="entry name" value="BLL3847 PROTEIN"/>
    <property type="match status" value="1"/>
</dbReference>
<gene>
    <name evidence="2" type="ORF">BWX42_07550</name>
</gene>
<reference evidence="2 3" key="1">
    <citation type="submission" date="2017-01" db="EMBL/GenBank/DDBJ databases">
        <title>Complete Genome Sequence of Dolosigranulum pigrum isolated from a Patient with interstitial lung disease.</title>
        <authorList>
            <person name="Mukhopadhyay R."/>
            <person name="Joaquin J."/>
            <person name="Hogue R."/>
            <person name="Fitzgerald S."/>
            <person name="Jospin G."/>
            <person name="Eisen J.A."/>
            <person name="Chaturvedi V."/>
        </authorList>
    </citation>
    <scope>NUCLEOTIDE SEQUENCE [LARGE SCALE GENOMIC DNA]</scope>
    <source>
        <strain evidence="2 3">15S00348</strain>
    </source>
</reference>
<dbReference type="RefSeq" id="WP_077862998.1">
    <property type="nucleotide sequence ID" value="NZ_CALFGV010000017.1"/>
</dbReference>
<dbReference type="NCBIfam" id="NF005312">
    <property type="entry name" value="PRK06846.1"/>
    <property type="match status" value="1"/>
</dbReference>
<dbReference type="EMBL" id="MUYF01000003">
    <property type="protein sequence ID" value="OOL81563.1"/>
    <property type="molecule type" value="Genomic_DNA"/>
</dbReference>
<feature type="domain" description="Amidohydrolase 3" evidence="1">
    <location>
        <begin position="148"/>
        <end position="337"/>
    </location>
</feature>
<dbReference type="InterPro" id="IPR013108">
    <property type="entry name" value="Amidohydro_3"/>
</dbReference>
<dbReference type="AlphaFoldDB" id="A0A1S8KPJ3"/>
<evidence type="ECO:0000259" key="1">
    <source>
        <dbReference type="Pfam" id="PF07969"/>
    </source>
</evidence>
<protein>
    <submittedName>
        <fullName evidence="2">Deaminase</fullName>
    </submittedName>
</protein>
<organism evidence="2 3">
    <name type="scientific">Dolosigranulum pigrum</name>
    <dbReference type="NCBI Taxonomy" id="29394"/>
    <lineage>
        <taxon>Bacteria</taxon>
        <taxon>Bacillati</taxon>
        <taxon>Bacillota</taxon>
        <taxon>Bacilli</taxon>
        <taxon>Lactobacillales</taxon>
        <taxon>Carnobacteriaceae</taxon>
        <taxon>Dolosigranulum</taxon>
    </lineage>
</organism>